<proteinExistence type="predicted"/>
<dbReference type="AlphaFoldDB" id="A0A6A4VBY7"/>
<name>A0A6A4VBY7_AMPAM</name>
<feature type="region of interest" description="Disordered" evidence="1">
    <location>
        <begin position="27"/>
        <end position="114"/>
    </location>
</feature>
<keyword evidence="3" id="KW-1185">Reference proteome</keyword>
<dbReference type="Proteomes" id="UP000440578">
    <property type="component" value="Unassembled WGS sequence"/>
</dbReference>
<feature type="compositionally biased region" description="Low complexity" evidence="1">
    <location>
        <begin position="27"/>
        <end position="38"/>
    </location>
</feature>
<evidence type="ECO:0000256" key="1">
    <source>
        <dbReference type="SAM" id="MobiDB-lite"/>
    </source>
</evidence>
<evidence type="ECO:0000313" key="3">
    <source>
        <dbReference type="Proteomes" id="UP000440578"/>
    </source>
</evidence>
<organism evidence="2 3">
    <name type="scientific">Amphibalanus amphitrite</name>
    <name type="common">Striped barnacle</name>
    <name type="synonym">Balanus amphitrite</name>
    <dbReference type="NCBI Taxonomy" id="1232801"/>
    <lineage>
        <taxon>Eukaryota</taxon>
        <taxon>Metazoa</taxon>
        <taxon>Ecdysozoa</taxon>
        <taxon>Arthropoda</taxon>
        <taxon>Crustacea</taxon>
        <taxon>Multicrustacea</taxon>
        <taxon>Cirripedia</taxon>
        <taxon>Thoracica</taxon>
        <taxon>Thoracicalcarea</taxon>
        <taxon>Balanomorpha</taxon>
        <taxon>Balanoidea</taxon>
        <taxon>Balanidae</taxon>
        <taxon>Amphibalaninae</taxon>
        <taxon>Amphibalanus</taxon>
    </lineage>
</organism>
<comment type="caution">
    <text evidence="2">The sequence shown here is derived from an EMBL/GenBank/DDBJ whole genome shotgun (WGS) entry which is preliminary data.</text>
</comment>
<reference evidence="2 3" key="1">
    <citation type="submission" date="2019-07" db="EMBL/GenBank/DDBJ databases">
        <title>Draft genome assembly of a fouling barnacle, Amphibalanus amphitrite (Darwin, 1854): The first reference genome for Thecostraca.</title>
        <authorList>
            <person name="Kim W."/>
        </authorList>
    </citation>
    <scope>NUCLEOTIDE SEQUENCE [LARGE SCALE GENOMIC DNA]</scope>
    <source>
        <strain evidence="2">SNU_AA5</strain>
        <tissue evidence="2">Soma without cirri and trophi</tissue>
    </source>
</reference>
<dbReference type="EMBL" id="VIIS01001938">
    <property type="protein sequence ID" value="KAF0290649.1"/>
    <property type="molecule type" value="Genomic_DNA"/>
</dbReference>
<sequence length="114" mass="12292">MGRSQWCAEAPQAASTVSVGIDAGMPSAAVSEESTSAEPLEERRPKMELEPELEDVCPTGSAVSLSRRSHACGREERRGRSQGRWPPVLGPMASCGRTETRNDGRKQANVRLVV</sequence>
<protein>
    <submittedName>
        <fullName evidence="2">Uncharacterized protein</fullName>
    </submittedName>
</protein>
<accession>A0A6A4VBY7</accession>
<feature type="compositionally biased region" description="Basic and acidic residues" evidence="1">
    <location>
        <begin position="40"/>
        <end position="49"/>
    </location>
</feature>
<gene>
    <name evidence="2" type="ORF">FJT64_011177</name>
</gene>
<evidence type="ECO:0000313" key="2">
    <source>
        <dbReference type="EMBL" id="KAF0290649.1"/>
    </source>
</evidence>